<dbReference type="GO" id="GO:0010088">
    <property type="term" value="P:phloem development"/>
    <property type="evidence" value="ECO:0007669"/>
    <property type="project" value="InterPro"/>
</dbReference>
<dbReference type="Pfam" id="PF14576">
    <property type="entry name" value="SEO_N"/>
    <property type="match status" value="1"/>
</dbReference>
<keyword evidence="5" id="KW-1185">Reference proteome</keyword>
<dbReference type="Proteomes" id="UP000289738">
    <property type="component" value="Chromosome B09"/>
</dbReference>
<sequence length="751" mass="85822">MTQQYRKPQKPLNPNNLFFFHLSSFVNMANHLKKPASLLSGAASAVTTTASAAVSATVSGGLQVAQLNPFNVDDDVISQNIIGIHDAQAVRQDVDSLFNVVSNIVRSSTNIADSLDLKQVKSVDLVEDNVPQSALKPSYTLLKEIACQMTCHSFNTWNAHESVVGILEKLKSYTWDAKAVIALSAFALDYGETWRLTLTQASKKENALELHVFRLAQEEKKLSQSDSDLISTLVDRTLQLINGIITLEKLIANKSYTPKDLPALFKAPRDLYTYWILLSLLACANQLSQLEWNIKSEVVARLKIVLTQLNADLDEIKRQKEALEDLSWRFDAFRIPSGIVELLKSLIFSKDVTQLEIINSTTKELVTLDELKTKNLFLFISGLDNIEDEIWSLKAIYNSISNDKDKKDYKILWVPVVENWTSEAKEKYEHLKSLMPWYVVQYFSLIKGYKPLQEEWNYTGKPIVVAVDARGKVINKNALHLIFVWGISAFPFRIEDEERVSQHWNWLWIEAFKINADIQKWVRQYNGYVFFYGGTDITWTQRFGNLIEAMKKDPIIKQTESYIEHFNLAKVDITIQTKFWFNITNSFLSKTQKVDFNLDSTLKDIQTLLSMRTERGWALVSKGENVILIDFNEVMMSVVEGFENWRTNISMSISFDIAFKDYYDHVRRTVPRHCLHFQLENIRSGVPTAFNCPDPTCGLKMEIESVKYKCCHGMHYDEHATENGSLVPIATGSLQTTNEYVSTPISKNKFT</sequence>
<reference evidence="4 5" key="1">
    <citation type="submission" date="2019-01" db="EMBL/GenBank/DDBJ databases">
        <title>Sequencing of cultivated peanut Arachis hypogaea provides insights into genome evolution and oil improvement.</title>
        <authorList>
            <person name="Chen X."/>
        </authorList>
    </citation>
    <scope>NUCLEOTIDE SEQUENCE [LARGE SCALE GENOMIC DNA]</scope>
    <source>
        <strain evidence="5">cv. Fuhuasheng</strain>
        <tissue evidence="4">Leaves</tissue>
    </source>
</reference>
<dbReference type="InterPro" id="IPR027942">
    <property type="entry name" value="SEO_N"/>
</dbReference>
<keyword evidence="1" id="KW-0175">Coiled coil</keyword>
<evidence type="ECO:0000259" key="3">
    <source>
        <dbReference type="Pfam" id="PF14577"/>
    </source>
</evidence>
<evidence type="ECO:0000313" key="4">
    <source>
        <dbReference type="EMBL" id="RYQ91757.1"/>
    </source>
</evidence>
<dbReference type="InterPro" id="IPR039299">
    <property type="entry name" value="SEOA"/>
</dbReference>
<feature type="coiled-coil region" evidence="1">
    <location>
        <begin position="299"/>
        <end position="326"/>
    </location>
</feature>
<dbReference type="PANTHER" id="PTHR33232:SF18">
    <property type="entry name" value="PROTEIN SIEVE ELEMENT OCCLUSION B-LIKE"/>
    <property type="match status" value="1"/>
</dbReference>
<dbReference type="Pfam" id="PF14577">
    <property type="entry name" value="SEO_C"/>
    <property type="match status" value="1"/>
</dbReference>
<evidence type="ECO:0000256" key="1">
    <source>
        <dbReference type="SAM" id="Coils"/>
    </source>
</evidence>
<dbReference type="AlphaFoldDB" id="A0A444XPU2"/>
<evidence type="ECO:0008006" key="6">
    <source>
        <dbReference type="Google" id="ProtNLM"/>
    </source>
</evidence>
<dbReference type="InterPro" id="IPR027944">
    <property type="entry name" value="SEO_C"/>
</dbReference>
<name>A0A444XPU2_ARAHY</name>
<proteinExistence type="predicted"/>
<evidence type="ECO:0000259" key="2">
    <source>
        <dbReference type="Pfam" id="PF14576"/>
    </source>
</evidence>
<feature type="domain" description="Sieve element occlusion N-terminal" evidence="2">
    <location>
        <begin position="73"/>
        <end position="291"/>
    </location>
</feature>
<dbReference type="STRING" id="3818.A0A444XPU2"/>
<evidence type="ECO:0000313" key="5">
    <source>
        <dbReference type="Proteomes" id="UP000289738"/>
    </source>
</evidence>
<organism evidence="4 5">
    <name type="scientific">Arachis hypogaea</name>
    <name type="common">Peanut</name>
    <dbReference type="NCBI Taxonomy" id="3818"/>
    <lineage>
        <taxon>Eukaryota</taxon>
        <taxon>Viridiplantae</taxon>
        <taxon>Streptophyta</taxon>
        <taxon>Embryophyta</taxon>
        <taxon>Tracheophyta</taxon>
        <taxon>Spermatophyta</taxon>
        <taxon>Magnoliopsida</taxon>
        <taxon>eudicotyledons</taxon>
        <taxon>Gunneridae</taxon>
        <taxon>Pentapetalae</taxon>
        <taxon>rosids</taxon>
        <taxon>fabids</taxon>
        <taxon>Fabales</taxon>
        <taxon>Fabaceae</taxon>
        <taxon>Papilionoideae</taxon>
        <taxon>50 kb inversion clade</taxon>
        <taxon>dalbergioids sensu lato</taxon>
        <taxon>Dalbergieae</taxon>
        <taxon>Pterocarpus clade</taxon>
        <taxon>Arachis</taxon>
    </lineage>
</organism>
<protein>
    <recommendedName>
        <fullName evidence="6">Protein SIEVE ELEMENT OCCLUSION B</fullName>
    </recommendedName>
</protein>
<gene>
    <name evidence="4" type="ORF">Ahy_B09g097770</name>
</gene>
<comment type="caution">
    <text evidence="4">The sequence shown here is derived from an EMBL/GenBank/DDBJ whole genome shotgun (WGS) entry which is preliminary data.</text>
</comment>
<dbReference type="EMBL" id="SDMP01000019">
    <property type="protein sequence ID" value="RYQ91757.1"/>
    <property type="molecule type" value="Genomic_DNA"/>
</dbReference>
<feature type="domain" description="Sieve element occlusion C-terminal" evidence="3">
    <location>
        <begin position="513"/>
        <end position="712"/>
    </location>
</feature>
<accession>A0A444XPU2</accession>
<dbReference type="PANTHER" id="PTHR33232">
    <property type="entry name" value="PROTEIN SIEVE ELEMENT OCCLUSION B-LIKE"/>
    <property type="match status" value="1"/>
</dbReference>